<dbReference type="Pfam" id="PF11807">
    <property type="entry name" value="UstYa"/>
    <property type="match status" value="1"/>
</dbReference>
<dbReference type="PANTHER" id="PTHR33365:SF4">
    <property type="entry name" value="CYCLOCHLOROTINE BIOSYNTHESIS PROTEIN O"/>
    <property type="match status" value="1"/>
</dbReference>
<comment type="similarity">
    <text evidence="2">Belongs to the ustYa family.</text>
</comment>
<feature type="transmembrane region" description="Helical" evidence="3">
    <location>
        <begin position="48"/>
        <end position="66"/>
    </location>
</feature>
<dbReference type="GO" id="GO:0043386">
    <property type="term" value="P:mycotoxin biosynthetic process"/>
    <property type="evidence" value="ECO:0007669"/>
    <property type="project" value="InterPro"/>
</dbReference>
<dbReference type="OrthoDB" id="3687641at2759"/>
<protein>
    <recommendedName>
        <fullName evidence="6">Tat pathway signal sequence</fullName>
    </recommendedName>
</protein>
<sequence length="281" mass="32678">MYSGSEVLKNFKIRYAPLSSREDGQNAENELDIEDWQPAKFRQPDHSWRWILLSSFLAILNIYQLLRPFKFPPFGMGHAGDTFSMGFSTDFEDARQVIELEQRNFTGWIDYNTTEDDVYRVLDPSEPQYFGPPSKEMDADWDYLLYGQYVAMTDEEATRYPGIVTSGRTGNYHMQPDVYHSLHCLNSIRMELEPEYYAEHPRPDADVPVPKSWDMVHRDHCLDQIRQSLMCFGDLSPAPFAAWDGFHLSIAEGRTHTCRKWEGISDWVRIRDQRSPAVSGD</sequence>
<reference evidence="4" key="1">
    <citation type="journal article" date="2020" name="Stud. Mycol.">
        <title>101 Dothideomycetes genomes: a test case for predicting lifestyles and emergence of pathogens.</title>
        <authorList>
            <person name="Haridas S."/>
            <person name="Albert R."/>
            <person name="Binder M."/>
            <person name="Bloem J."/>
            <person name="Labutti K."/>
            <person name="Salamov A."/>
            <person name="Andreopoulos B."/>
            <person name="Baker S."/>
            <person name="Barry K."/>
            <person name="Bills G."/>
            <person name="Bluhm B."/>
            <person name="Cannon C."/>
            <person name="Castanera R."/>
            <person name="Culley D."/>
            <person name="Daum C."/>
            <person name="Ezra D."/>
            <person name="Gonzalez J."/>
            <person name="Henrissat B."/>
            <person name="Kuo A."/>
            <person name="Liang C."/>
            <person name="Lipzen A."/>
            <person name="Lutzoni F."/>
            <person name="Magnuson J."/>
            <person name="Mondo S."/>
            <person name="Nolan M."/>
            <person name="Ohm R."/>
            <person name="Pangilinan J."/>
            <person name="Park H.-J."/>
            <person name="Ramirez L."/>
            <person name="Alfaro M."/>
            <person name="Sun H."/>
            <person name="Tritt A."/>
            <person name="Yoshinaga Y."/>
            <person name="Zwiers L.-H."/>
            <person name="Turgeon B."/>
            <person name="Goodwin S."/>
            <person name="Spatafora J."/>
            <person name="Crous P."/>
            <person name="Grigoriev I."/>
        </authorList>
    </citation>
    <scope>NUCLEOTIDE SEQUENCE</scope>
    <source>
        <strain evidence="4">CBS 119687</strain>
    </source>
</reference>
<keyword evidence="3" id="KW-0472">Membrane</keyword>
<accession>A0A6A5ZY79</accession>
<keyword evidence="3" id="KW-0812">Transmembrane</keyword>
<dbReference type="Proteomes" id="UP000799771">
    <property type="component" value="Unassembled WGS sequence"/>
</dbReference>
<keyword evidence="5" id="KW-1185">Reference proteome</keyword>
<gene>
    <name evidence="4" type="ORF">P153DRAFT_351354</name>
</gene>
<evidence type="ECO:0000313" key="5">
    <source>
        <dbReference type="Proteomes" id="UP000799771"/>
    </source>
</evidence>
<proteinExistence type="inferred from homology"/>
<dbReference type="AlphaFoldDB" id="A0A6A5ZY79"/>
<name>A0A6A5ZY79_9PLEO</name>
<organism evidence="4 5">
    <name type="scientific">Dothidotthia symphoricarpi CBS 119687</name>
    <dbReference type="NCBI Taxonomy" id="1392245"/>
    <lineage>
        <taxon>Eukaryota</taxon>
        <taxon>Fungi</taxon>
        <taxon>Dikarya</taxon>
        <taxon>Ascomycota</taxon>
        <taxon>Pezizomycotina</taxon>
        <taxon>Dothideomycetes</taxon>
        <taxon>Pleosporomycetidae</taxon>
        <taxon>Pleosporales</taxon>
        <taxon>Dothidotthiaceae</taxon>
        <taxon>Dothidotthia</taxon>
    </lineage>
</organism>
<dbReference type="PANTHER" id="PTHR33365">
    <property type="entry name" value="YALI0B05434P"/>
    <property type="match status" value="1"/>
</dbReference>
<evidence type="ECO:0000313" key="4">
    <source>
        <dbReference type="EMBL" id="KAF2123854.1"/>
    </source>
</evidence>
<keyword evidence="3" id="KW-1133">Transmembrane helix</keyword>
<dbReference type="GeneID" id="54406769"/>
<evidence type="ECO:0000256" key="1">
    <source>
        <dbReference type="ARBA" id="ARBA00004685"/>
    </source>
</evidence>
<dbReference type="RefSeq" id="XP_033518248.1">
    <property type="nucleotide sequence ID" value="XM_033666337.1"/>
</dbReference>
<dbReference type="EMBL" id="ML977521">
    <property type="protein sequence ID" value="KAF2123854.1"/>
    <property type="molecule type" value="Genomic_DNA"/>
</dbReference>
<dbReference type="InterPro" id="IPR021765">
    <property type="entry name" value="UstYa-like"/>
</dbReference>
<comment type="pathway">
    <text evidence="1">Mycotoxin biosynthesis.</text>
</comment>
<evidence type="ECO:0000256" key="3">
    <source>
        <dbReference type="SAM" id="Phobius"/>
    </source>
</evidence>
<evidence type="ECO:0008006" key="6">
    <source>
        <dbReference type="Google" id="ProtNLM"/>
    </source>
</evidence>
<evidence type="ECO:0000256" key="2">
    <source>
        <dbReference type="ARBA" id="ARBA00035112"/>
    </source>
</evidence>